<organism evidence="1 2">
    <name type="scientific">Cichorium intybus</name>
    <name type="common">Chicory</name>
    <dbReference type="NCBI Taxonomy" id="13427"/>
    <lineage>
        <taxon>Eukaryota</taxon>
        <taxon>Viridiplantae</taxon>
        <taxon>Streptophyta</taxon>
        <taxon>Embryophyta</taxon>
        <taxon>Tracheophyta</taxon>
        <taxon>Spermatophyta</taxon>
        <taxon>Magnoliopsida</taxon>
        <taxon>eudicotyledons</taxon>
        <taxon>Gunneridae</taxon>
        <taxon>Pentapetalae</taxon>
        <taxon>asterids</taxon>
        <taxon>campanulids</taxon>
        <taxon>Asterales</taxon>
        <taxon>Asteraceae</taxon>
        <taxon>Cichorioideae</taxon>
        <taxon>Cichorieae</taxon>
        <taxon>Cichoriinae</taxon>
        <taxon>Cichorium</taxon>
    </lineage>
</organism>
<dbReference type="Proteomes" id="UP001055811">
    <property type="component" value="Linkage Group LG03"/>
</dbReference>
<protein>
    <submittedName>
        <fullName evidence="1">Uncharacterized protein</fullName>
    </submittedName>
</protein>
<comment type="caution">
    <text evidence="1">The sequence shown here is derived from an EMBL/GenBank/DDBJ whole genome shotgun (WGS) entry which is preliminary data.</text>
</comment>
<proteinExistence type="predicted"/>
<dbReference type="EMBL" id="CM042011">
    <property type="protein sequence ID" value="KAI3768273.1"/>
    <property type="molecule type" value="Genomic_DNA"/>
</dbReference>
<evidence type="ECO:0000313" key="1">
    <source>
        <dbReference type="EMBL" id="KAI3768273.1"/>
    </source>
</evidence>
<gene>
    <name evidence="1" type="ORF">L2E82_18818</name>
</gene>
<reference evidence="2" key="1">
    <citation type="journal article" date="2022" name="Mol. Ecol. Resour.">
        <title>The genomes of chicory, endive, great burdock and yacon provide insights into Asteraceae palaeo-polyploidization history and plant inulin production.</title>
        <authorList>
            <person name="Fan W."/>
            <person name="Wang S."/>
            <person name="Wang H."/>
            <person name="Wang A."/>
            <person name="Jiang F."/>
            <person name="Liu H."/>
            <person name="Zhao H."/>
            <person name="Xu D."/>
            <person name="Zhang Y."/>
        </authorList>
    </citation>
    <scope>NUCLEOTIDE SEQUENCE [LARGE SCALE GENOMIC DNA]</scope>
    <source>
        <strain evidence="2">cv. Punajuju</strain>
    </source>
</reference>
<evidence type="ECO:0000313" key="2">
    <source>
        <dbReference type="Proteomes" id="UP001055811"/>
    </source>
</evidence>
<reference evidence="1 2" key="2">
    <citation type="journal article" date="2022" name="Mol. Ecol. Resour.">
        <title>The genomes of chicory, endive, great burdock and yacon provide insights into Asteraceae paleo-polyploidization history and plant inulin production.</title>
        <authorList>
            <person name="Fan W."/>
            <person name="Wang S."/>
            <person name="Wang H."/>
            <person name="Wang A."/>
            <person name="Jiang F."/>
            <person name="Liu H."/>
            <person name="Zhao H."/>
            <person name="Xu D."/>
            <person name="Zhang Y."/>
        </authorList>
    </citation>
    <scope>NUCLEOTIDE SEQUENCE [LARGE SCALE GENOMIC DNA]</scope>
    <source>
        <strain evidence="2">cv. Punajuju</strain>
        <tissue evidence="1">Leaves</tissue>
    </source>
</reference>
<sequence length="289" mass="32850">MSSLPLCQNLRSERLQGSKIGLFRPIEETDSATFLWYLNPPVCLYCIDFLCSKFAFEPPSDEFIKKQEPSLSFQSVEINEYANNPETLLLEAIHSGGYSGALANPLLASECSLNRLNSSILEEFVAILDEKLALKYKNANFQRRFIRLEQSANGFMKRDMTSWGNFAILQGWQVIYYIKKPKILMGRATEDVIVDVDLGREGDCRISRRQSISAVKPLWRAAECWEENLKLLNIAETAIQTKESSFNNGELAQSSYGFIARTRFCSQSSNFCITIGYLETSSQLEEHNE</sequence>
<accession>A0ACB9FBW8</accession>
<keyword evidence="2" id="KW-1185">Reference proteome</keyword>
<name>A0ACB9FBW8_CICIN</name>